<organism evidence="1 2">
    <name type="scientific">Luteococcus japonicus LSP_Lj1</name>
    <dbReference type="NCBI Taxonomy" id="1255658"/>
    <lineage>
        <taxon>Bacteria</taxon>
        <taxon>Bacillati</taxon>
        <taxon>Actinomycetota</taxon>
        <taxon>Actinomycetes</taxon>
        <taxon>Propionibacteriales</taxon>
        <taxon>Propionibacteriaceae</taxon>
        <taxon>Luteococcus</taxon>
    </lineage>
</organism>
<evidence type="ECO:0000313" key="1">
    <source>
        <dbReference type="EMBL" id="SJN28313.1"/>
    </source>
</evidence>
<gene>
    <name evidence="1" type="ORF">FM114_06095</name>
</gene>
<dbReference type="STRING" id="1255658.FM114_06095"/>
<proteinExistence type="predicted"/>
<protein>
    <submittedName>
        <fullName evidence="1">Uncharacterized protein</fullName>
    </submittedName>
</protein>
<name>A0A1R4J9E8_9ACTN</name>
<dbReference type="EMBL" id="FUKQ01000024">
    <property type="protein sequence ID" value="SJN28313.1"/>
    <property type="molecule type" value="Genomic_DNA"/>
</dbReference>
<keyword evidence="2" id="KW-1185">Reference proteome</keyword>
<dbReference type="Proteomes" id="UP000188342">
    <property type="component" value="Unassembled WGS sequence"/>
</dbReference>
<accession>A0A1R4J9E8</accession>
<evidence type="ECO:0000313" key="2">
    <source>
        <dbReference type="Proteomes" id="UP000188342"/>
    </source>
</evidence>
<reference evidence="1 2" key="1">
    <citation type="submission" date="2017-02" db="EMBL/GenBank/DDBJ databases">
        <authorList>
            <person name="Peterson S.W."/>
        </authorList>
    </citation>
    <scope>NUCLEOTIDE SEQUENCE [LARGE SCALE GENOMIC DNA]</scope>
    <source>
        <strain evidence="1 2">LSP_Lj1</strain>
    </source>
</reference>
<sequence length="46" mass="4620">MGSVRIAGVVAVQPGVLAFGFWQAHPPYSATPVASTVPVSRPVGAS</sequence>
<dbReference type="AlphaFoldDB" id="A0A1R4J9E8"/>